<accession>K4AHX3</accession>
<sequence>MLVYMESVSREAKQCHDIHHKCFNSIYEKHYLCGKEKTTDDEEPPKALRGRLVLS</sequence>
<proteinExistence type="predicted"/>
<reference evidence="1" key="2">
    <citation type="submission" date="2018-08" db="UniProtKB">
        <authorList>
            <consortium name="EnsemblPlants"/>
        </authorList>
    </citation>
    <scope>IDENTIFICATION</scope>
    <source>
        <strain evidence="1">Yugu1</strain>
    </source>
</reference>
<evidence type="ECO:0000313" key="1">
    <source>
        <dbReference type="EnsemblPlants" id="KQK89598"/>
    </source>
</evidence>
<dbReference type="Proteomes" id="UP000004995">
    <property type="component" value="Unassembled WGS sequence"/>
</dbReference>
<dbReference type="EMBL" id="AGNK02005772">
    <property type="status" value="NOT_ANNOTATED_CDS"/>
    <property type="molecule type" value="Genomic_DNA"/>
</dbReference>
<organism evidence="1 2">
    <name type="scientific">Setaria italica</name>
    <name type="common">Foxtail millet</name>
    <name type="synonym">Panicum italicum</name>
    <dbReference type="NCBI Taxonomy" id="4555"/>
    <lineage>
        <taxon>Eukaryota</taxon>
        <taxon>Viridiplantae</taxon>
        <taxon>Streptophyta</taxon>
        <taxon>Embryophyta</taxon>
        <taxon>Tracheophyta</taxon>
        <taxon>Spermatophyta</taxon>
        <taxon>Magnoliopsida</taxon>
        <taxon>Liliopsida</taxon>
        <taxon>Poales</taxon>
        <taxon>Poaceae</taxon>
        <taxon>PACMAD clade</taxon>
        <taxon>Panicoideae</taxon>
        <taxon>Panicodae</taxon>
        <taxon>Paniceae</taxon>
        <taxon>Cenchrinae</taxon>
        <taxon>Setaria</taxon>
    </lineage>
</organism>
<dbReference type="InParanoid" id="K4AHX3"/>
<protein>
    <submittedName>
        <fullName evidence="1">Uncharacterized protein</fullName>
    </submittedName>
</protein>
<dbReference type="Gramene" id="KQK89598">
    <property type="protein sequence ID" value="KQK89598"/>
    <property type="gene ID" value="SETIT_038480mg"/>
</dbReference>
<name>K4AHX3_SETIT</name>
<dbReference type="HOGENOM" id="CLU_3036012_0_0_1"/>
<evidence type="ECO:0000313" key="2">
    <source>
        <dbReference type="Proteomes" id="UP000004995"/>
    </source>
</evidence>
<dbReference type="EnsemblPlants" id="KQK89598">
    <property type="protein sequence ID" value="KQK89598"/>
    <property type="gene ID" value="SETIT_038480mg"/>
</dbReference>
<keyword evidence="2" id="KW-1185">Reference proteome</keyword>
<reference evidence="2" key="1">
    <citation type="journal article" date="2012" name="Nat. Biotechnol.">
        <title>Reference genome sequence of the model plant Setaria.</title>
        <authorList>
            <person name="Bennetzen J.L."/>
            <person name="Schmutz J."/>
            <person name="Wang H."/>
            <person name="Percifield R."/>
            <person name="Hawkins J."/>
            <person name="Pontaroli A.C."/>
            <person name="Estep M."/>
            <person name="Feng L."/>
            <person name="Vaughn J.N."/>
            <person name="Grimwood J."/>
            <person name="Jenkins J."/>
            <person name="Barry K."/>
            <person name="Lindquist E."/>
            <person name="Hellsten U."/>
            <person name="Deshpande S."/>
            <person name="Wang X."/>
            <person name="Wu X."/>
            <person name="Mitros T."/>
            <person name="Triplett J."/>
            <person name="Yang X."/>
            <person name="Ye C.Y."/>
            <person name="Mauro-Herrera M."/>
            <person name="Wang L."/>
            <person name="Li P."/>
            <person name="Sharma M."/>
            <person name="Sharma R."/>
            <person name="Ronald P.C."/>
            <person name="Panaud O."/>
            <person name="Kellogg E.A."/>
            <person name="Brutnell T.P."/>
            <person name="Doust A.N."/>
            <person name="Tuskan G.A."/>
            <person name="Rokhsar D."/>
            <person name="Devos K.M."/>
        </authorList>
    </citation>
    <scope>NUCLEOTIDE SEQUENCE [LARGE SCALE GENOMIC DNA]</scope>
    <source>
        <strain evidence="2">cv. Yugu1</strain>
    </source>
</reference>
<dbReference type="AlphaFoldDB" id="K4AHX3"/>